<evidence type="ECO:0000313" key="2">
    <source>
        <dbReference type="Proteomes" id="UP000886842"/>
    </source>
</evidence>
<dbReference type="PANTHER" id="PTHR40274:SF3">
    <property type="entry name" value="VIRGINIAMYCIN B LYASE"/>
    <property type="match status" value="1"/>
</dbReference>
<organism evidence="1 2">
    <name type="scientific">Candidatus Avipropionibacterium avicola</name>
    <dbReference type="NCBI Taxonomy" id="2840701"/>
    <lineage>
        <taxon>Bacteria</taxon>
        <taxon>Bacillati</taxon>
        <taxon>Actinomycetota</taxon>
        <taxon>Actinomycetes</taxon>
        <taxon>Propionibacteriales</taxon>
        <taxon>Propionibacteriaceae</taxon>
        <taxon>Propionibacteriaceae incertae sedis</taxon>
        <taxon>Candidatus Avipropionibacterium</taxon>
    </lineage>
</organism>
<proteinExistence type="predicted"/>
<evidence type="ECO:0000313" key="1">
    <source>
        <dbReference type="EMBL" id="HIT75678.1"/>
    </source>
</evidence>
<gene>
    <name evidence="1" type="ORF">IAA98_08845</name>
</gene>
<reference evidence="1" key="1">
    <citation type="submission" date="2020-10" db="EMBL/GenBank/DDBJ databases">
        <authorList>
            <person name="Gilroy R."/>
        </authorList>
    </citation>
    <scope>NUCLEOTIDE SEQUENCE</scope>
    <source>
        <strain evidence="1">ChiGjej1B1-24693</strain>
    </source>
</reference>
<dbReference type="PANTHER" id="PTHR40274">
    <property type="entry name" value="VIRGINIAMYCIN B LYASE"/>
    <property type="match status" value="1"/>
</dbReference>
<protein>
    <submittedName>
        <fullName evidence="1">Uncharacterized protein</fullName>
    </submittedName>
</protein>
<dbReference type="InterPro" id="IPR011047">
    <property type="entry name" value="Quinoprotein_ADH-like_sf"/>
</dbReference>
<dbReference type="AlphaFoldDB" id="A0A9D1KNT9"/>
<dbReference type="Gene3D" id="2.130.10.10">
    <property type="entry name" value="YVTN repeat-like/Quinoprotein amine dehydrogenase"/>
    <property type="match status" value="1"/>
</dbReference>
<sequence>MAEQTHATVTDLGPAAEAVNLRTSTVGELPDGTPVVLALTNGYPAAFHVVEVFTGRCLFSQRLTGCTIGSWVTQAPDGTVYLSARSPTPASLHRFDPSTWELEHIADRVGGESSLHSGVVDQHGRLWFGTAPHAKLMSYQPDAEGEESCFRDWRLPAPESAFAYWVEPVDDQIWVGTGPAGRVIRLDPATGRFTDLPLPEAFAEGTDWVIGISQRNDQVLVRLSPRGRYDTVVHDLSTGEWHHLLIPRTHGGMPSPVSSDGTTYLLVGDGEVIGFHTHSGQLASGPSRRLQAPPVVRSSLETYTLGLVDTTQWGLPGQSVVGVATDGSLWFCHIRTGQTRTVQARVPASAAEPYTIGTGPDDRIYLGAYLSSGLMVRLDPETGERALLRGPMHCDVITRHGRHLVLVTGRGVEVHLADPDAPWEWGRNPYPAVTVSDTVPGFHDLAATVVSVGDRLAIGTLTSPGQDGGALVLVDPATGDTEVHRAPVPGQSVVGLVHHPTDDGGLLIGSTSIRAEVALHDATGAQAVVFGWDLTRQRVVWTTGVRPGTDHIAGLTHGPDGEIAGTTSTGELFQLDPLTGRITGRLQMMPTPTHTATGAARSRTVYDPGSDSYLAVQSGSLVQVDRSGGDPVTLSRSIGQVAATEDGRVYGLDETNLYLITPG</sequence>
<reference evidence="1" key="2">
    <citation type="journal article" date="2021" name="PeerJ">
        <title>Extensive microbial diversity within the chicken gut microbiome revealed by metagenomics and culture.</title>
        <authorList>
            <person name="Gilroy R."/>
            <person name="Ravi A."/>
            <person name="Getino M."/>
            <person name="Pursley I."/>
            <person name="Horton D.L."/>
            <person name="Alikhan N.F."/>
            <person name="Baker D."/>
            <person name="Gharbi K."/>
            <person name="Hall N."/>
            <person name="Watson M."/>
            <person name="Adriaenssens E.M."/>
            <person name="Foster-Nyarko E."/>
            <person name="Jarju S."/>
            <person name="Secka A."/>
            <person name="Antonio M."/>
            <person name="Oren A."/>
            <person name="Chaudhuri R.R."/>
            <person name="La Ragione R."/>
            <person name="Hildebrand F."/>
            <person name="Pallen M.J."/>
        </authorList>
    </citation>
    <scope>NUCLEOTIDE SEQUENCE</scope>
    <source>
        <strain evidence="1">ChiGjej1B1-24693</strain>
    </source>
</reference>
<dbReference type="Proteomes" id="UP000886842">
    <property type="component" value="Unassembled WGS sequence"/>
</dbReference>
<dbReference type="InterPro" id="IPR015943">
    <property type="entry name" value="WD40/YVTN_repeat-like_dom_sf"/>
</dbReference>
<name>A0A9D1KNT9_9ACTN</name>
<dbReference type="SUPFAM" id="SSF50998">
    <property type="entry name" value="Quinoprotein alcohol dehydrogenase-like"/>
    <property type="match status" value="1"/>
</dbReference>
<accession>A0A9D1KNT9</accession>
<comment type="caution">
    <text evidence="1">The sequence shown here is derived from an EMBL/GenBank/DDBJ whole genome shotgun (WGS) entry which is preliminary data.</text>
</comment>
<dbReference type="EMBL" id="DVLP01000267">
    <property type="protein sequence ID" value="HIT75678.1"/>
    <property type="molecule type" value="Genomic_DNA"/>
</dbReference>
<dbReference type="InterPro" id="IPR051344">
    <property type="entry name" value="Vgb"/>
</dbReference>
<dbReference type="SUPFAM" id="SSF63829">
    <property type="entry name" value="Calcium-dependent phosphotriesterase"/>
    <property type="match status" value="1"/>
</dbReference>